<accession>A0A2J6QSH4</accession>
<feature type="transmembrane region" description="Helical" evidence="7">
    <location>
        <begin position="314"/>
        <end position="341"/>
    </location>
</feature>
<dbReference type="OrthoDB" id="2587356at2759"/>
<dbReference type="Proteomes" id="UP000235786">
    <property type="component" value="Unassembled WGS sequence"/>
</dbReference>
<evidence type="ECO:0000256" key="4">
    <source>
        <dbReference type="ARBA" id="ARBA00022989"/>
    </source>
</evidence>
<dbReference type="PROSITE" id="PS50850">
    <property type="entry name" value="MFS"/>
    <property type="match status" value="1"/>
</dbReference>
<evidence type="ECO:0000256" key="1">
    <source>
        <dbReference type="ARBA" id="ARBA00004141"/>
    </source>
</evidence>
<feature type="domain" description="Major facilitator superfamily (MFS) profile" evidence="8">
    <location>
        <begin position="53"/>
        <end position="564"/>
    </location>
</feature>
<gene>
    <name evidence="9" type="ORF">L207DRAFT_642535</name>
</gene>
<protein>
    <submittedName>
        <fullName evidence="9">MFS general substrate transporter</fullName>
    </submittedName>
</protein>
<dbReference type="Pfam" id="PF06609">
    <property type="entry name" value="TRI12"/>
    <property type="match status" value="1"/>
</dbReference>
<dbReference type="InterPro" id="IPR020846">
    <property type="entry name" value="MFS_dom"/>
</dbReference>
<keyword evidence="2" id="KW-0813">Transport</keyword>
<feature type="transmembrane region" description="Helical" evidence="7">
    <location>
        <begin position="282"/>
        <end position="302"/>
    </location>
</feature>
<evidence type="ECO:0000256" key="6">
    <source>
        <dbReference type="SAM" id="MobiDB-lite"/>
    </source>
</evidence>
<proteinExistence type="predicted"/>
<keyword evidence="10" id="KW-1185">Reference proteome</keyword>
<keyword evidence="5 7" id="KW-0472">Membrane</keyword>
<evidence type="ECO:0000256" key="2">
    <source>
        <dbReference type="ARBA" id="ARBA00022448"/>
    </source>
</evidence>
<feature type="transmembrane region" description="Helical" evidence="7">
    <location>
        <begin position="174"/>
        <end position="196"/>
    </location>
</feature>
<organism evidence="9 10">
    <name type="scientific">Hyaloscypha variabilis (strain UAMH 11265 / GT02V1 / F)</name>
    <name type="common">Meliniomyces variabilis</name>
    <dbReference type="NCBI Taxonomy" id="1149755"/>
    <lineage>
        <taxon>Eukaryota</taxon>
        <taxon>Fungi</taxon>
        <taxon>Dikarya</taxon>
        <taxon>Ascomycota</taxon>
        <taxon>Pezizomycotina</taxon>
        <taxon>Leotiomycetes</taxon>
        <taxon>Helotiales</taxon>
        <taxon>Hyaloscyphaceae</taxon>
        <taxon>Hyaloscypha</taxon>
        <taxon>Hyaloscypha variabilis</taxon>
    </lineage>
</organism>
<feature type="region of interest" description="Disordered" evidence="6">
    <location>
        <begin position="1"/>
        <end position="23"/>
    </location>
</feature>
<dbReference type="PANTHER" id="PTHR23501:SF109">
    <property type="entry name" value="MAJOR FACILITATOR SUPERFAMILY (MFS) PROFILE DOMAIN-CONTAINING PROTEIN-RELATED"/>
    <property type="match status" value="1"/>
</dbReference>
<evidence type="ECO:0000259" key="8">
    <source>
        <dbReference type="PROSITE" id="PS50850"/>
    </source>
</evidence>
<feature type="transmembrane region" description="Helical" evidence="7">
    <location>
        <begin position="249"/>
        <end position="270"/>
    </location>
</feature>
<feature type="transmembrane region" description="Helical" evidence="7">
    <location>
        <begin position="414"/>
        <end position="439"/>
    </location>
</feature>
<feature type="transmembrane region" description="Helical" evidence="7">
    <location>
        <begin position="208"/>
        <end position="228"/>
    </location>
</feature>
<dbReference type="InterPro" id="IPR005829">
    <property type="entry name" value="Sugar_transporter_CS"/>
</dbReference>
<dbReference type="GO" id="GO:0005886">
    <property type="term" value="C:plasma membrane"/>
    <property type="evidence" value="ECO:0007669"/>
    <property type="project" value="TreeGrafter"/>
</dbReference>
<keyword evidence="4 7" id="KW-1133">Transmembrane helix</keyword>
<feature type="transmembrane region" description="Helical" evidence="7">
    <location>
        <begin position="88"/>
        <end position="106"/>
    </location>
</feature>
<evidence type="ECO:0000256" key="7">
    <source>
        <dbReference type="SAM" id="Phobius"/>
    </source>
</evidence>
<dbReference type="InterPro" id="IPR036259">
    <property type="entry name" value="MFS_trans_sf"/>
</dbReference>
<dbReference type="InterPro" id="IPR010573">
    <property type="entry name" value="MFS_Str1/Tri12-like"/>
</dbReference>
<dbReference type="Gene3D" id="1.20.1720.10">
    <property type="entry name" value="Multidrug resistance protein D"/>
    <property type="match status" value="2"/>
</dbReference>
<name>A0A2J6QSH4_HYAVF</name>
<dbReference type="PROSITE" id="PS00216">
    <property type="entry name" value="SUGAR_TRANSPORT_1"/>
    <property type="match status" value="1"/>
</dbReference>
<feature type="transmembrane region" description="Helical" evidence="7">
    <location>
        <begin position="49"/>
        <end position="68"/>
    </location>
</feature>
<keyword evidence="3 7" id="KW-0812">Transmembrane</keyword>
<dbReference type="PANTHER" id="PTHR23501">
    <property type="entry name" value="MAJOR FACILITATOR SUPERFAMILY"/>
    <property type="match status" value="1"/>
</dbReference>
<evidence type="ECO:0000313" key="9">
    <source>
        <dbReference type="EMBL" id="PMD29214.1"/>
    </source>
</evidence>
<feature type="transmembrane region" description="Helical" evidence="7">
    <location>
        <begin position="118"/>
        <end position="136"/>
    </location>
</feature>
<dbReference type="InterPro" id="IPR053791">
    <property type="entry name" value="MFS_Tri12-like"/>
</dbReference>
<dbReference type="GO" id="GO:0022857">
    <property type="term" value="F:transmembrane transporter activity"/>
    <property type="evidence" value="ECO:0007669"/>
    <property type="project" value="InterPro"/>
</dbReference>
<sequence>MSHHPSSDAEAIASTTPPEKDGSDAAITELVPFDIDSQDLPKGYFYSPLFLGTLAAAGLSLMAGAGTFGLASPLLGTINADIGPNPNYIWVGLIYILTWGPAQLLVGRLSDLFGRRYFFIGGTVLGLIGCIVSARASSIPMLIGGTALLGLAASAQLSYMFVVGELVPFKYRFMCLSFFSTCAIPFVSFGPAISYAFVQHTKSSWRSIYYLFIGVNVLCLICWVLFYHPPTFDEKWAHKKTRSQAFKDFDFVGLVLFTGGLLVFLMGLSWGGSYYPWHSAHVIATIVVGFSALIAFVLYECFAPLKEPLVPMKLFLSVPWVADILVVAFGASVYFAFAIVWPQMVFSLYTSDLTRGGWYCCITGLGANTGQITGGLTSRHFGKQKYQLIVVNTLTVIFLGACACATPYNRDTVIVLLFLGTYFNGWADTVGLGITGMVIPSQGEIGTASGVAGSLRTTVSTVATTIYTVILSNRLAHTIPNEVPPKLIAAGLPPSSVSAFLSAISVGTPEAFSKVAGLTSAIEAVGIAAYKVASSHAYQTVFYSSIAFSVLALICACFTPNVDELMTNRVVATVHKHADEQTGEK</sequence>
<feature type="transmembrane region" description="Helical" evidence="7">
    <location>
        <begin position="142"/>
        <end position="162"/>
    </location>
</feature>
<dbReference type="EMBL" id="KZ613976">
    <property type="protein sequence ID" value="PMD29214.1"/>
    <property type="molecule type" value="Genomic_DNA"/>
</dbReference>
<dbReference type="SUPFAM" id="SSF103473">
    <property type="entry name" value="MFS general substrate transporter"/>
    <property type="match status" value="2"/>
</dbReference>
<comment type="subcellular location">
    <subcellularLocation>
        <location evidence="1">Membrane</location>
        <topology evidence="1">Multi-pass membrane protein</topology>
    </subcellularLocation>
</comment>
<feature type="transmembrane region" description="Helical" evidence="7">
    <location>
        <begin position="388"/>
        <end position="408"/>
    </location>
</feature>
<dbReference type="CDD" id="cd06179">
    <property type="entry name" value="MFS_TRI12_like"/>
    <property type="match status" value="1"/>
</dbReference>
<reference evidence="9 10" key="1">
    <citation type="submission" date="2016-04" db="EMBL/GenBank/DDBJ databases">
        <title>A degradative enzymes factory behind the ericoid mycorrhizal symbiosis.</title>
        <authorList>
            <consortium name="DOE Joint Genome Institute"/>
            <person name="Martino E."/>
            <person name="Morin E."/>
            <person name="Grelet G."/>
            <person name="Kuo A."/>
            <person name="Kohler A."/>
            <person name="Daghino S."/>
            <person name="Barry K."/>
            <person name="Choi C."/>
            <person name="Cichocki N."/>
            <person name="Clum A."/>
            <person name="Copeland A."/>
            <person name="Hainaut M."/>
            <person name="Haridas S."/>
            <person name="Labutti K."/>
            <person name="Lindquist E."/>
            <person name="Lipzen A."/>
            <person name="Khouja H.-R."/>
            <person name="Murat C."/>
            <person name="Ohm R."/>
            <person name="Olson A."/>
            <person name="Spatafora J."/>
            <person name="Veneault-Fourrey C."/>
            <person name="Henrissat B."/>
            <person name="Grigoriev I."/>
            <person name="Martin F."/>
            <person name="Perotto S."/>
        </authorList>
    </citation>
    <scope>NUCLEOTIDE SEQUENCE [LARGE SCALE GENOMIC DNA]</scope>
    <source>
        <strain evidence="9 10">F</strain>
    </source>
</reference>
<evidence type="ECO:0000313" key="10">
    <source>
        <dbReference type="Proteomes" id="UP000235786"/>
    </source>
</evidence>
<evidence type="ECO:0000256" key="3">
    <source>
        <dbReference type="ARBA" id="ARBA00022692"/>
    </source>
</evidence>
<dbReference type="AlphaFoldDB" id="A0A2J6QSH4"/>
<feature type="transmembrane region" description="Helical" evidence="7">
    <location>
        <begin position="541"/>
        <end position="562"/>
    </location>
</feature>
<evidence type="ECO:0000256" key="5">
    <source>
        <dbReference type="ARBA" id="ARBA00023136"/>
    </source>
</evidence>